<protein>
    <submittedName>
        <fullName evidence="9">Glutamate-gated chloride channel 3</fullName>
    </submittedName>
</protein>
<organism evidence="9 10">
    <name type="scientific">Penaeus vannamei</name>
    <name type="common">Whiteleg shrimp</name>
    <name type="synonym">Litopenaeus vannamei</name>
    <dbReference type="NCBI Taxonomy" id="6689"/>
    <lineage>
        <taxon>Eukaryota</taxon>
        <taxon>Metazoa</taxon>
        <taxon>Ecdysozoa</taxon>
        <taxon>Arthropoda</taxon>
        <taxon>Crustacea</taxon>
        <taxon>Multicrustacea</taxon>
        <taxon>Malacostraca</taxon>
        <taxon>Eumalacostraca</taxon>
        <taxon>Eucarida</taxon>
        <taxon>Decapoda</taxon>
        <taxon>Dendrobranchiata</taxon>
        <taxon>Penaeoidea</taxon>
        <taxon>Penaeidae</taxon>
        <taxon>Penaeus</taxon>
    </lineage>
</organism>
<dbReference type="Pfam" id="PF02931">
    <property type="entry name" value="Neur_chan_LBD"/>
    <property type="match status" value="1"/>
</dbReference>
<evidence type="ECO:0000256" key="4">
    <source>
        <dbReference type="ARBA" id="ARBA00023136"/>
    </source>
</evidence>
<dbReference type="GO" id="GO:0005230">
    <property type="term" value="F:extracellular ligand-gated monoatomic ion channel activity"/>
    <property type="evidence" value="ECO:0007669"/>
    <property type="project" value="InterPro"/>
</dbReference>
<dbReference type="Gene3D" id="2.70.170.10">
    <property type="entry name" value="Neurotransmitter-gated ion-channel ligand-binding domain"/>
    <property type="match status" value="1"/>
</dbReference>
<dbReference type="InterPro" id="IPR036719">
    <property type="entry name" value="Neuro-gated_channel_TM_sf"/>
</dbReference>
<dbReference type="Pfam" id="PF00057">
    <property type="entry name" value="Ldl_recept_a"/>
    <property type="match status" value="1"/>
</dbReference>
<keyword evidence="3 7" id="KW-1133">Transmembrane helix</keyword>
<dbReference type="SUPFAM" id="SSF63712">
    <property type="entry name" value="Nicotinic receptor ligand binding domain-like"/>
    <property type="match status" value="1"/>
</dbReference>
<dbReference type="InterPro" id="IPR002172">
    <property type="entry name" value="LDrepeatLR_classA_rpt"/>
</dbReference>
<dbReference type="InterPro" id="IPR006201">
    <property type="entry name" value="Neur_channel"/>
</dbReference>
<dbReference type="GO" id="GO:0016020">
    <property type="term" value="C:membrane"/>
    <property type="evidence" value="ECO:0007669"/>
    <property type="project" value="UniProtKB-SubCell"/>
</dbReference>
<evidence type="ECO:0000313" key="10">
    <source>
        <dbReference type="Proteomes" id="UP000283509"/>
    </source>
</evidence>
<keyword evidence="10" id="KW-1185">Reference proteome</keyword>
<dbReference type="InterPro" id="IPR006202">
    <property type="entry name" value="Neur_chan_lig-bd"/>
</dbReference>
<dbReference type="AlphaFoldDB" id="A0A3R7QPV4"/>
<dbReference type="InterPro" id="IPR001759">
    <property type="entry name" value="PTX_dom"/>
</dbReference>
<dbReference type="Gene3D" id="4.10.400.10">
    <property type="entry name" value="Low-density Lipoprotein Receptor"/>
    <property type="match status" value="1"/>
</dbReference>
<dbReference type="Gene3D" id="2.60.120.200">
    <property type="match status" value="1"/>
</dbReference>
<dbReference type="Proteomes" id="UP000283509">
    <property type="component" value="Unassembled WGS sequence"/>
</dbReference>
<dbReference type="Gene3D" id="3.10.100.10">
    <property type="entry name" value="Mannose-Binding Protein A, subunit A"/>
    <property type="match status" value="1"/>
</dbReference>
<evidence type="ECO:0000313" key="9">
    <source>
        <dbReference type="EMBL" id="ROT86087.1"/>
    </source>
</evidence>
<evidence type="ECO:0000256" key="6">
    <source>
        <dbReference type="PROSITE-ProRule" id="PRU00124"/>
    </source>
</evidence>
<dbReference type="SMART" id="SM00159">
    <property type="entry name" value="PTX"/>
    <property type="match status" value="1"/>
</dbReference>
<comment type="subcellular location">
    <subcellularLocation>
        <location evidence="1">Membrane</location>
        <topology evidence="1">Multi-pass membrane protein</topology>
    </subcellularLocation>
</comment>
<evidence type="ECO:0000256" key="2">
    <source>
        <dbReference type="ARBA" id="ARBA00022692"/>
    </source>
</evidence>
<feature type="disulfide bond" evidence="6">
    <location>
        <begin position="627"/>
        <end position="642"/>
    </location>
</feature>
<dbReference type="InterPro" id="IPR036734">
    <property type="entry name" value="Neur_chan_lig-bd_sf"/>
</dbReference>
<dbReference type="Gene3D" id="1.20.58.390">
    <property type="entry name" value="Neurotransmitter-gated ion-channel transmembrane domain"/>
    <property type="match status" value="1"/>
</dbReference>
<comment type="caution">
    <text evidence="9">The sequence shown here is derived from an EMBL/GenBank/DDBJ whole genome shotgun (WGS) entry which is preliminary data.</text>
</comment>
<dbReference type="SUPFAM" id="SSF57424">
    <property type="entry name" value="LDL receptor-like module"/>
    <property type="match status" value="1"/>
</dbReference>
<dbReference type="InterPro" id="IPR016186">
    <property type="entry name" value="C-type_lectin-like/link_sf"/>
</dbReference>
<evidence type="ECO:0000256" key="7">
    <source>
        <dbReference type="SAM" id="Phobius"/>
    </source>
</evidence>
<evidence type="ECO:0000256" key="3">
    <source>
        <dbReference type="ARBA" id="ARBA00022989"/>
    </source>
</evidence>
<feature type="disulfide bond" evidence="6">
    <location>
        <begin position="608"/>
        <end position="620"/>
    </location>
</feature>
<reference evidence="9 10" key="2">
    <citation type="submission" date="2019-01" db="EMBL/GenBank/DDBJ databases">
        <title>The decoding of complex shrimp genome reveals the adaptation for benthos swimmer, frequently molting mechanism and breeding impact on genome.</title>
        <authorList>
            <person name="Sun Y."/>
            <person name="Gao Y."/>
            <person name="Yu Y."/>
        </authorList>
    </citation>
    <scope>NUCLEOTIDE SEQUENCE [LARGE SCALE GENOMIC DNA]</scope>
    <source>
        <tissue evidence="9">Muscle</tissue>
    </source>
</reference>
<dbReference type="SUPFAM" id="SSF49899">
    <property type="entry name" value="Concanavalin A-like lectins/glucanases"/>
    <property type="match status" value="1"/>
</dbReference>
<feature type="transmembrane region" description="Helical" evidence="7">
    <location>
        <begin position="946"/>
        <end position="970"/>
    </location>
</feature>
<dbReference type="InterPro" id="IPR038050">
    <property type="entry name" value="Neuro_actylchol_rec"/>
</dbReference>
<dbReference type="InterPro" id="IPR018000">
    <property type="entry name" value="Neurotransmitter_ion_chnl_CS"/>
</dbReference>
<dbReference type="SUPFAM" id="SSF90112">
    <property type="entry name" value="Neurotransmitter-gated ion-channel transmembrane pore"/>
    <property type="match status" value="1"/>
</dbReference>
<dbReference type="PROSITE" id="PS00236">
    <property type="entry name" value="NEUROTR_ION_CHANNEL"/>
    <property type="match status" value="1"/>
</dbReference>
<dbReference type="InterPro" id="IPR001304">
    <property type="entry name" value="C-type_lectin-like"/>
</dbReference>
<dbReference type="SMART" id="SM00192">
    <property type="entry name" value="LDLa"/>
    <property type="match status" value="1"/>
</dbReference>
<dbReference type="InterPro" id="IPR036055">
    <property type="entry name" value="LDL_receptor-like_sf"/>
</dbReference>
<dbReference type="PROSITE" id="PS50041">
    <property type="entry name" value="C_TYPE_LECTIN_2"/>
    <property type="match status" value="1"/>
</dbReference>
<dbReference type="PROSITE" id="PS01209">
    <property type="entry name" value="LDLRA_1"/>
    <property type="match status" value="1"/>
</dbReference>
<proteinExistence type="predicted"/>
<reference evidence="9 10" key="1">
    <citation type="submission" date="2018-04" db="EMBL/GenBank/DDBJ databases">
        <authorList>
            <person name="Zhang X."/>
            <person name="Yuan J."/>
            <person name="Li F."/>
            <person name="Xiang J."/>
        </authorList>
    </citation>
    <scope>NUCLEOTIDE SEQUENCE [LARGE SCALE GENOMIC DNA]</scope>
    <source>
        <tissue evidence="9">Muscle</tissue>
    </source>
</reference>
<dbReference type="PANTHER" id="PTHR18945">
    <property type="entry name" value="NEUROTRANSMITTER GATED ION CHANNEL"/>
    <property type="match status" value="1"/>
</dbReference>
<keyword evidence="5 6" id="KW-1015">Disulfide bond</keyword>
<feature type="transmembrane region" description="Helical" evidence="7">
    <location>
        <begin position="893"/>
        <end position="912"/>
    </location>
</feature>
<dbReference type="SUPFAM" id="SSF56436">
    <property type="entry name" value="C-type lectin-like"/>
    <property type="match status" value="1"/>
</dbReference>
<dbReference type="GO" id="GO:0004888">
    <property type="term" value="F:transmembrane signaling receptor activity"/>
    <property type="evidence" value="ECO:0007669"/>
    <property type="project" value="InterPro"/>
</dbReference>
<feature type="transmembrane region" description="Helical" evidence="7">
    <location>
        <begin position="865"/>
        <end position="887"/>
    </location>
</feature>
<dbReference type="Pfam" id="PF00059">
    <property type="entry name" value="Lectin_C"/>
    <property type="match status" value="1"/>
</dbReference>
<keyword evidence="2 7" id="KW-0812">Transmembrane</keyword>
<evidence type="ECO:0000259" key="8">
    <source>
        <dbReference type="PROSITE" id="PS50041"/>
    </source>
</evidence>
<accession>A0A3R7QPV4</accession>
<dbReference type="InterPro" id="IPR013320">
    <property type="entry name" value="ConA-like_dom_sf"/>
</dbReference>
<keyword evidence="4 7" id="KW-0472">Membrane</keyword>
<dbReference type="OrthoDB" id="418245at2759"/>
<evidence type="ECO:0000256" key="5">
    <source>
        <dbReference type="ARBA" id="ARBA00023157"/>
    </source>
</evidence>
<dbReference type="InterPro" id="IPR016187">
    <property type="entry name" value="CTDL_fold"/>
</dbReference>
<feature type="disulfide bond" evidence="6">
    <location>
        <begin position="615"/>
        <end position="633"/>
    </location>
</feature>
<dbReference type="InterPro" id="IPR023415">
    <property type="entry name" value="LDLR_class-A_CS"/>
</dbReference>
<name>A0A3R7QPV4_PENVA</name>
<sequence length="973" mass="109293">MQTRPCRGNQTLGKEATIARNKIQRRVQAAILGDAADPEAKDANSRHAESGLSISAAQKESVQAVLLKCRGAKAPARTSDEQKAPARTTYGMTEGFEIGPGRRTGTYTVATPLQHLLTDGHEKGATWILKEVGVQCLVRRARINMSKKVAVQLITLFLLLYTRGVAGEDVTVFSLQPDIWEAPRDDVFLRFNMSLQQVAASVSEFSVCSRVFPTALTTLQVLFSYATADSFSNALMMYIKDGRHSFRYNNVPQRILEDVKVPTVLRRWRHYCHVVSGDRYAAFIDGAEVASGPVQVDNRVLPLNGTLVVGQEQDGLSKKMDKRQILKGFVAQVNLWSYGLPGHVVASIANCERNDRGDVFSSDRLASGLELINVDSMKKPVQDLCNRNETFIIFPEKRTFMESVKICALFRMKIYAPADTEINRELNATMWREGFCAGTINMWIGVSDEMEEGVWRRFSDSRVITDINFAGGQPDNTREENCMAMAGGEGVWADYGCREKNIACVPCAERVSIPLYMRGICTEMRTETMFEVLGYTASRPFFHGFHGYMLTSERNDWHLLDTVANRSLARLTLPSRNVYPIGKHQWTLASPICDQPVGSELVISLSTCETGEYMCDSGQCIDVDARCDAKDDCDDQTDEDDCSVLDVPENYRNFKPPKSVENPVTALPLDLQFNFLRILRIEDVQQAIHLEFTLSISWFESRLRYLNLREDIHANKLSPAEKDSIWRPRLEFPNVQDGELKLLRDDVFVKKLNNSLPFDFNAVGMDNVYSGDSALLVQVQHYSGSFVCRFNVYYYPFDAQHCSVSLQVSSVSKDLVSLSEERTSVLFSEDSTLPTYTIGNFSSESSNYFGRESGMKIKYTLTRRYTLIVLSVYMPSSMLLLVGYSTLYVKVELLQVRLVVSLTTLLVLYTFFNQASSSLPQTAYIKMIDTSGDVGRRSRVMVSAEGLLRLCRLVVVPVAAGIFMVVYWSLILS</sequence>
<dbReference type="Pfam" id="PF00354">
    <property type="entry name" value="Pentaxin"/>
    <property type="match status" value="1"/>
</dbReference>
<feature type="domain" description="C-type lectin" evidence="8">
    <location>
        <begin position="386"/>
        <end position="500"/>
    </location>
</feature>
<gene>
    <name evidence="9" type="ORF">C7M84_002945</name>
</gene>
<dbReference type="EMBL" id="QCYY01000014">
    <property type="protein sequence ID" value="ROT86087.1"/>
    <property type="molecule type" value="Genomic_DNA"/>
</dbReference>
<evidence type="ECO:0000256" key="1">
    <source>
        <dbReference type="ARBA" id="ARBA00004141"/>
    </source>
</evidence>
<dbReference type="PROSITE" id="PS50068">
    <property type="entry name" value="LDLRA_2"/>
    <property type="match status" value="1"/>
</dbReference>